<evidence type="ECO:0000313" key="10">
    <source>
        <dbReference type="EMBL" id="MEQ2214524.1"/>
    </source>
</evidence>
<dbReference type="Gene3D" id="3.40.850.10">
    <property type="entry name" value="Kinesin motor domain"/>
    <property type="match status" value="3"/>
</dbReference>
<feature type="domain" description="Myosin motor" evidence="9">
    <location>
        <begin position="66"/>
        <end position="261"/>
    </location>
</feature>
<dbReference type="InterPro" id="IPR036961">
    <property type="entry name" value="Kinesin_motor_dom_sf"/>
</dbReference>
<dbReference type="InterPro" id="IPR027417">
    <property type="entry name" value="P-loop_NTPase"/>
</dbReference>
<organism evidence="10 11">
    <name type="scientific">Xenoophorus captivus</name>
    <dbReference type="NCBI Taxonomy" id="1517983"/>
    <lineage>
        <taxon>Eukaryota</taxon>
        <taxon>Metazoa</taxon>
        <taxon>Chordata</taxon>
        <taxon>Craniata</taxon>
        <taxon>Vertebrata</taxon>
        <taxon>Euteleostomi</taxon>
        <taxon>Actinopterygii</taxon>
        <taxon>Neopterygii</taxon>
        <taxon>Teleostei</taxon>
        <taxon>Neoteleostei</taxon>
        <taxon>Acanthomorphata</taxon>
        <taxon>Ovalentaria</taxon>
        <taxon>Atherinomorphae</taxon>
        <taxon>Cyprinodontiformes</taxon>
        <taxon>Goodeidae</taxon>
        <taxon>Xenoophorus</taxon>
    </lineage>
</organism>
<evidence type="ECO:0000256" key="7">
    <source>
        <dbReference type="ARBA" id="ARBA00023203"/>
    </source>
</evidence>
<keyword evidence="3" id="KW-0067">ATP-binding</keyword>
<dbReference type="Gene3D" id="1.20.120.720">
    <property type="entry name" value="Myosin VI head, motor domain, U50 subdomain"/>
    <property type="match status" value="1"/>
</dbReference>
<keyword evidence="2" id="KW-0547">Nucleotide-binding</keyword>
<dbReference type="SMART" id="SM00242">
    <property type="entry name" value="MYSc"/>
    <property type="match status" value="1"/>
</dbReference>
<dbReference type="Proteomes" id="UP001434883">
    <property type="component" value="Unassembled WGS sequence"/>
</dbReference>
<evidence type="ECO:0000313" key="11">
    <source>
        <dbReference type="Proteomes" id="UP001434883"/>
    </source>
</evidence>
<evidence type="ECO:0000256" key="2">
    <source>
        <dbReference type="ARBA" id="ARBA00022741"/>
    </source>
</evidence>
<evidence type="ECO:0000256" key="6">
    <source>
        <dbReference type="ARBA" id="ARBA00023175"/>
    </source>
</evidence>
<dbReference type="Gene3D" id="1.20.58.530">
    <property type="match status" value="1"/>
</dbReference>
<evidence type="ECO:0000256" key="3">
    <source>
        <dbReference type="ARBA" id="ARBA00022840"/>
    </source>
</evidence>
<sequence length="377" mass="43477">MSRKAGDDPTTAALYDHPVRPVYPVSCSRGGHMLWTPTEGLKVRRSQISIKPKRERCRRASDPDKTYSGLFCVAVNPYKWLPVYSALVVTAYKGRRRADMPPHIYAIADNAYTDLLTKDQIIEANPAMEAFGNAKTIRNDNSSRFVNYTVAALAKATYDRMFNWLVGRINSSLYTALPRQYFIGVLDIAGFEIFELNSFEQLCINFTNEKLQQYFNHHMFILEQEEYKTEGIEWTFIDFGLDLQACIDLIERAGLLGQLEDMRDSRLSHIITTVQAKCRGKLMRLELQELRLKRLIWPPAFFSVRTWPWMMLFYKLRPLLKSAQVEKELAALKEDFAKLKEAFERSDDSLHTKMRHLGKFSDGWTFFHQVGGKTAGG</sequence>
<comment type="caution">
    <text evidence="10">The sequence shown here is derived from an EMBL/GenBank/DDBJ whole genome shotgun (WGS) entry which is preliminary data.</text>
</comment>
<dbReference type="SUPFAM" id="SSF52540">
    <property type="entry name" value="P-loop containing nucleoside triphosphate hydrolases"/>
    <property type="match status" value="1"/>
</dbReference>
<dbReference type="PANTHER" id="PTHR13140">
    <property type="entry name" value="MYOSIN"/>
    <property type="match status" value="1"/>
</dbReference>
<accession>A0ABV0S220</accession>
<keyword evidence="11" id="KW-1185">Reference proteome</keyword>
<name>A0ABV0S220_9TELE</name>
<reference evidence="10 11" key="1">
    <citation type="submission" date="2021-06" db="EMBL/GenBank/DDBJ databases">
        <authorList>
            <person name="Palmer J.M."/>
        </authorList>
    </citation>
    <scope>NUCLEOTIDE SEQUENCE [LARGE SCALE GENOMIC DNA]</scope>
    <source>
        <strain evidence="10 11">XC_2019</strain>
        <tissue evidence="10">Muscle</tissue>
    </source>
</reference>
<dbReference type="Gene3D" id="1.20.5.340">
    <property type="match status" value="1"/>
</dbReference>
<dbReference type="EMBL" id="JAHRIN010067452">
    <property type="protein sequence ID" value="MEQ2214524.1"/>
    <property type="molecule type" value="Genomic_DNA"/>
</dbReference>
<dbReference type="PANTHER" id="PTHR13140:SF857">
    <property type="entry name" value="MYOSIN-11"/>
    <property type="match status" value="1"/>
</dbReference>
<dbReference type="PROSITE" id="PS51456">
    <property type="entry name" value="MYOSIN_MOTOR"/>
    <property type="match status" value="1"/>
</dbReference>
<keyword evidence="6" id="KW-0505">Motor protein</keyword>
<dbReference type="Pfam" id="PF00063">
    <property type="entry name" value="Myosin_head"/>
    <property type="match status" value="2"/>
</dbReference>
<dbReference type="PROSITE" id="PS50096">
    <property type="entry name" value="IQ"/>
    <property type="match status" value="1"/>
</dbReference>
<proteinExistence type="inferred from homology"/>
<keyword evidence="7 8" id="KW-0009">Actin-binding</keyword>
<comment type="caution">
    <text evidence="8">Lacks conserved residue(s) required for the propagation of feature annotation.</text>
</comment>
<protein>
    <recommendedName>
        <fullName evidence="9">Myosin motor domain-containing protein</fullName>
    </recommendedName>
</protein>
<keyword evidence="4" id="KW-0175">Coiled coil</keyword>
<evidence type="ECO:0000256" key="1">
    <source>
        <dbReference type="ARBA" id="ARBA00008314"/>
    </source>
</evidence>
<keyword evidence="5 8" id="KW-0518">Myosin</keyword>
<evidence type="ECO:0000256" key="4">
    <source>
        <dbReference type="ARBA" id="ARBA00023054"/>
    </source>
</evidence>
<dbReference type="InterPro" id="IPR001609">
    <property type="entry name" value="Myosin_head_motor_dom-like"/>
</dbReference>
<evidence type="ECO:0000256" key="8">
    <source>
        <dbReference type="PROSITE-ProRule" id="PRU00782"/>
    </source>
</evidence>
<evidence type="ECO:0000256" key="5">
    <source>
        <dbReference type="ARBA" id="ARBA00023123"/>
    </source>
</evidence>
<gene>
    <name evidence="10" type="ORF">XENOCAPTIV_010815</name>
</gene>
<comment type="similarity">
    <text evidence="1 8">Belongs to the TRAFAC class myosin-kinesin ATPase superfamily. Myosin family.</text>
</comment>
<evidence type="ECO:0000259" key="9">
    <source>
        <dbReference type="PROSITE" id="PS51456"/>
    </source>
</evidence>